<keyword evidence="3 5" id="KW-0808">Transferase</keyword>
<feature type="domain" description="Glycosyltransferase 2-like" evidence="4">
    <location>
        <begin position="22"/>
        <end position="190"/>
    </location>
</feature>
<dbReference type="PANTHER" id="PTHR43179">
    <property type="entry name" value="RHAMNOSYLTRANSFERASE WBBL"/>
    <property type="match status" value="1"/>
</dbReference>
<dbReference type="EC" id="2.4.1.289" evidence="5"/>
<evidence type="ECO:0000313" key="6">
    <source>
        <dbReference type="Proteomes" id="UP000317178"/>
    </source>
</evidence>
<dbReference type="RefSeq" id="WP_144997675.1">
    <property type="nucleotide sequence ID" value="NZ_CP036281.1"/>
</dbReference>
<dbReference type="InterPro" id="IPR001173">
    <property type="entry name" value="Glyco_trans_2-like"/>
</dbReference>
<dbReference type="SUPFAM" id="SSF53448">
    <property type="entry name" value="Nucleotide-diphospho-sugar transferases"/>
    <property type="match status" value="1"/>
</dbReference>
<protein>
    <submittedName>
        <fullName evidence="5">N-acetylglucosaminyl-diphospho-decaprenol L-rhamnosyltransferase</fullName>
        <ecNumber evidence="5">2.4.1.289</ecNumber>
    </submittedName>
</protein>
<evidence type="ECO:0000313" key="5">
    <source>
        <dbReference type="EMBL" id="QDU81919.1"/>
    </source>
</evidence>
<dbReference type="GO" id="GO:0102096">
    <property type="term" value="F:decaprenyl-N-acetyl-alpha-D-glucosaminyl-pyrophosphate:dTDP-alpha-L-rhamnose rhamnosyltransferase activity"/>
    <property type="evidence" value="ECO:0007669"/>
    <property type="project" value="UniProtKB-EC"/>
</dbReference>
<keyword evidence="6" id="KW-1185">Reference proteome</keyword>
<sequence length="269" mass="31793">MSPPVLDIGVIYTDDDEHMQNLLFSLRASLPAFPIRLLLIENASRQGVERYRELIEPTEVLVNKERRTYAENLNLILAASNAEFVLLLNTDIQFDNQNRCLDRMITFMRQQTDCGVAGCRVYLPGGEYGYPARRLQTPLTFLTRRMGMDCFFPGEKDRYLYTDQNRHGSFACEWLSGCFMLIRREAYIEVGGFDEQFQKYYEDVDYAVRMHRQNWKVMFHGEALCYHNEQRASRNLLSRDAWLHARSWIRWHRKWGWNPSHLLQAESTD</sequence>
<proteinExistence type="inferred from homology"/>
<dbReference type="KEGG" id="plon:Pla110_36700"/>
<evidence type="ECO:0000259" key="4">
    <source>
        <dbReference type="Pfam" id="PF00535"/>
    </source>
</evidence>
<organism evidence="5 6">
    <name type="scientific">Polystyrenella longa</name>
    <dbReference type="NCBI Taxonomy" id="2528007"/>
    <lineage>
        <taxon>Bacteria</taxon>
        <taxon>Pseudomonadati</taxon>
        <taxon>Planctomycetota</taxon>
        <taxon>Planctomycetia</taxon>
        <taxon>Planctomycetales</taxon>
        <taxon>Planctomycetaceae</taxon>
        <taxon>Polystyrenella</taxon>
    </lineage>
</organism>
<dbReference type="Pfam" id="PF00535">
    <property type="entry name" value="Glycos_transf_2"/>
    <property type="match status" value="1"/>
</dbReference>
<name>A0A518CRR2_9PLAN</name>
<dbReference type="PANTHER" id="PTHR43179:SF12">
    <property type="entry name" value="GALACTOFURANOSYLTRANSFERASE GLFT2"/>
    <property type="match status" value="1"/>
</dbReference>
<dbReference type="Proteomes" id="UP000317178">
    <property type="component" value="Chromosome"/>
</dbReference>
<evidence type="ECO:0000256" key="1">
    <source>
        <dbReference type="ARBA" id="ARBA00006739"/>
    </source>
</evidence>
<evidence type="ECO:0000256" key="2">
    <source>
        <dbReference type="ARBA" id="ARBA00022676"/>
    </source>
</evidence>
<dbReference type="AlphaFoldDB" id="A0A518CRR2"/>
<accession>A0A518CRR2</accession>
<gene>
    <name evidence="5" type="primary">wbbL</name>
    <name evidence="5" type="ORF">Pla110_36700</name>
</gene>
<comment type="similarity">
    <text evidence="1">Belongs to the glycosyltransferase 2 family.</text>
</comment>
<dbReference type="InterPro" id="IPR029044">
    <property type="entry name" value="Nucleotide-diphossugar_trans"/>
</dbReference>
<keyword evidence="2 5" id="KW-0328">Glycosyltransferase</keyword>
<dbReference type="EMBL" id="CP036281">
    <property type="protein sequence ID" value="QDU81919.1"/>
    <property type="molecule type" value="Genomic_DNA"/>
</dbReference>
<dbReference type="OrthoDB" id="9771846at2"/>
<evidence type="ECO:0000256" key="3">
    <source>
        <dbReference type="ARBA" id="ARBA00022679"/>
    </source>
</evidence>
<dbReference type="Gene3D" id="3.90.550.10">
    <property type="entry name" value="Spore Coat Polysaccharide Biosynthesis Protein SpsA, Chain A"/>
    <property type="match status" value="1"/>
</dbReference>
<reference evidence="5 6" key="1">
    <citation type="submission" date="2019-02" db="EMBL/GenBank/DDBJ databases">
        <title>Deep-cultivation of Planctomycetes and their phenomic and genomic characterization uncovers novel biology.</title>
        <authorList>
            <person name="Wiegand S."/>
            <person name="Jogler M."/>
            <person name="Boedeker C."/>
            <person name="Pinto D."/>
            <person name="Vollmers J."/>
            <person name="Rivas-Marin E."/>
            <person name="Kohn T."/>
            <person name="Peeters S.H."/>
            <person name="Heuer A."/>
            <person name="Rast P."/>
            <person name="Oberbeckmann S."/>
            <person name="Bunk B."/>
            <person name="Jeske O."/>
            <person name="Meyerdierks A."/>
            <person name="Storesund J.E."/>
            <person name="Kallscheuer N."/>
            <person name="Luecker S."/>
            <person name="Lage O.M."/>
            <person name="Pohl T."/>
            <person name="Merkel B.J."/>
            <person name="Hornburger P."/>
            <person name="Mueller R.-W."/>
            <person name="Bruemmer F."/>
            <person name="Labrenz M."/>
            <person name="Spormann A.M."/>
            <person name="Op den Camp H."/>
            <person name="Overmann J."/>
            <person name="Amann R."/>
            <person name="Jetten M.S.M."/>
            <person name="Mascher T."/>
            <person name="Medema M.H."/>
            <person name="Devos D.P."/>
            <person name="Kaster A.-K."/>
            <person name="Ovreas L."/>
            <person name="Rohde M."/>
            <person name="Galperin M.Y."/>
            <person name="Jogler C."/>
        </authorList>
    </citation>
    <scope>NUCLEOTIDE SEQUENCE [LARGE SCALE GENOMIC DNA]</scope>
    <source>
        <strain evidence="5 6">Pla110</strain>
    </source>
</reference>